<accession>A0ABT3GHT7</accession>
<name>A0ABT3GHT7_9BACT</name>
<feature type="compositionally biased region" description="Basic and acidic residues" evidence="1">
    <location>
        <begin position="44"/>
        <end position="54"/>
    </location>
</feature>
<dbReference type="EMBL" id="JAPDDT010000003">
    <property type="protein sequence ID" value="MCW1923069.1"/>
    <property type="molecule type" value="Genomic_DNA"/>
</dbReference>
<dbReference type="PROSITE" id="PS51257">
    <property type="entry name" value="PROKAR_LIPOPROTEIN"/>
    <property type="match status" value="1"/>
</dbReference>
<dbReference type="RefSeq" id="WP_264487174.1">
    <property type="nucleotide sequence ID" value="NZ_JAPDDT010000003.1"/>
</dbReference>
<evidence type="ECO:0000256" key="1">
    <source>
        <dbReference type="SAM" id="MobiDB-lite"/>
    </source>
</evidence>
<keyword evidence="3" id="KW-1185">Reference proteome</keyword>
<organism evidence="2 3">
    <name type="scientific">Luteolibacter arcticus</name>
    <dbReference type="NCBI Taxonomy" id="1581411"/>
    <lineage>
        <taxon>Bacteria</taxon>
        <taxon>Pseudomonadati</taxon>
        <taxon>Verrucomicrobiota</taxon>
        <taxon>Verrucomicrobiia</taxon>
        <taxon>Verrucomicrobiales</taxon>
        <taxon>Verrucomicrobiaceae</taxon>
        <taxon>Luteolibacter</taxon>
    </lineage>
</organism>
<evidence type="ECO:0000313" key="2">
    <source>
        <dbReference type="EMBL" id="MCW1923069.1"/>
    </source>
</evidence>
<evidence type="ECO:0000313" key="3">
    <source>
        <dbReference type="Proteomes" id="UP001320876"/>
    </source>
</evidence>
<proteinExistence type="predicted"/>
<feature type="region of interest" description="Disordered" evidence="1">
    <location>
        <begin position="23"/>
        <end position="73"/>
    </location>
</feature>
<dbReference type="Proteomes" id="UP001320876">
    <property type="component" value="Unassembled WGS sequence"/>
</dbReference>
<comment type="caution">
    <text evidence="2">The sequence shown here is derived from an EMBL/GenBank/DDBJ whole genome shotgun (WGS) entry which is preliminary data.</text>
</comment>
<reference evidence="2 3" key="1">
    <citation type="submission" date="2022-10" db="EMBL/GenBank/DDBJ databases">
        <title>Luteolibacter arcticus strain CCTCC AB 2014275, whole genome shotgun sequencing project.</title>
        <authorList>
            <person name="Zhao G."/>
            <person name="Shen L."/>
        </authorList>
    </citation>
    <scope>NUCLEOTIDE SEQUENCE [LARGE SCALE GENOMIC DNA]</scope>
    <source>
        <strain evidence="2 3">CCTCC AB 2014275</strain>
    </source>
</reference>
<gene>
    <name evidence="2" type="ORF">OKA05_10940</name>
</gene>
<feature type="compositionally biased region" description="Basic and acidic residues" evidence="1">
    <location>
        <begin position="62"/>
        <end position="73"/>
    </location>
</feature>
<protein>
    <submittedName>
        <fullName evidence="2">Uncharacterized protein</fullName>
    </submittedName>
</protein>
<sequence length="73" mass="7976">MKTYLIPAVLAALFASCEQKETTINPPAQHTEKTTIITPAPAEKTTEKKTETETKVSPGGTVEKKETTTEEKK</sequence>